<dbReference type="OrthoDB" id="3326149at2"/>
<dbReference type="NCBIfam" id="TIGR03920">
    <property type="entry name" value="T7SS_EccD"/>
    <property type="match status" value="1"/>
</dbReference>
<dbReference type="Gene3D" id="3.10.20.90">
    <property type="entry name" value="Phosphatidylinositol 3-kinase Catalytic Subunit, Chain A, domain 1"/>
    <property type="match status" value="1"/>
</dbReference>
<feature type="transmembrane region" description="Helical" evidence="7">
    <location>
        <begin position="296"/>
        <end position="317"/>
    </location>
</feature>
<feature type="transmembrane region" description="Helical" evidence="7">
    <location>
        <begin position="114"/>
        <end position="132"/>
    </location>
</feature>
<feature type="transmembrane region" description="Helical" evidence="7">
    <location>
        <begin position="170"/>
        <end position="191"/>
    </location>
</feature>
<keyword evidence="10" id="KW-1185">Reference proteome</keyword>
<feature type="transmembrane region" description="Helical" evidence="7">
    <location>
        <begin position="416"/>
        <end position="437"/>
    </location>
</feature>
<dbReference type="Proteomes" id="UP000295281">
    <property type="component" value="Unassembled WGS sequence"/>
</dbReference>
<evidence type="ECO:0000313" key="10">
    <source>
        <dbReference type="Proteomes" id="UP000295281"/>
    </source>
</evidence>
<keyword evidence="5 7" id="KW-1133">Transmembrane helix</keyword>
<feature type="transmembrane region" description="Helical" evidence="7">
    <location>
        <begin position="251"/>
        <end position="275"/>
    </location>
</feature>
<feature type="transmembrane region" description="Helical" evidence="7">
    <location>
        <begin position="226"/>
        <end position="245"/>
    </location>
</feature>
<comment type="similarity">
    <text evidence="2">Belongs to the EccD/Snm4 family.</text>
</comment>
<feature type="transmembrane region" description="Helical" evidence="7">
    <location>
        <begin position="323"/>
        <end position="340"/>
    </location>
</feature>
<comment type="caution">
    <text evidence="9">The sequence shown here is derived from an EMBL/GenBank/DDBJ whole genome shotgun (WGS) entry which is preliminary data.</text>
</comment>
<keyword evidence="4 7" id="KW-0812">Transmembrane</keyword>
<dbReference type="RefSeq" id="WP_133741610.1">
    <property type="nucleotide sequence ID" value="NZ_SNYN01000007.1"/>
</dbReference>
<feature type="transmembrane region" description="Helical" evidence="7">
    <location>
        <begin position="375"/>
        <end position="396"/>
    </location>
</feature>
<dbReference type="InterPro" id="IPR024962">
    <property type="entry name" value="YukD-like"/>
</dbReference>
<evidence type="ECO:0000313" key="9">
    <source>
        <dbReference type="EMBL" id="TDQ52263.1"/>
    </source>
</evidence>
<feature type="transmembrane region" description="Helical" evidence="7">
    <location>
        <begin position="138"/>
        <end position="158"/>
    </location>
</feature>
<keyword evidence="6 7" id="KW-0472">Membrane</keyword>
<name>A0A4R6V7J1_9ACTN</name>
<evidence type="ECO:0000259" key="8">
    <source>
        <dbReference type="Pfam" id="PF19053"/>
    </source>
</evidence>
<keyword evidence="3" id="KW-1003">Cell membrane</keyword>
<accession>A0A4R6V7J1</accession>
<organism evidence="9 10">
    <name type="scientific">Actinorugispora endophytica</name>
    <dbReference type="NCBI Taxonomy" id="1605990"/>
    <lineage>
        <taxon>Bacteria</taxon>
        <taxon>Bacillati</taxon>
        <taxon>Actinomycetota</taxon>
        <taxon>Actinomycetes</taxon>
        <taxon>Streptosporangiales</taxon>
        <taxon>Nocardiopsidaceae</taxon>
        <taxon>Actinorugispora</taxon>
    </lineage>
</organism>
<proteinExistence type="inferred from homology"/>
<feature type="transmembrane region" description="Helical" evidence="7">
    <location>
        <begin position="197"/>
        <end position="214"/>
    </location>
</feature>
<evidence type="ECO:0000256" key="1">
    <source>
        <dbReference type="ARBA" id="ARBA00004651"/>
    </source>
</evidence>
<dbReference type="InterPro" id="IPR044049">
    <property type="entry name" value="EccD_transm"/>
</dbReference>
<feature type="domain" description="EccD-like transmembrane" evidence="8">
    <location>
        <begin position="113"/>
        <end position="436"/>
    </location>
</feature>
<dbReference type="EMBL" id="SNYN01000007">
    <property type="protein sequence ID" value="TDQ52263.1"/>
    <property type="molecule type" value="Genomic_DNA"/>
</dbReference>
<evidence type="ECO:0000256" key="5">
    <source>
        <dbReference type="ARBA" id="ARBA00022989"/>
    </source>
</evidence>
<sequence length="440" mass="44449">MTTWSRVTLVGEQRRVDAVLPAQEPIGALMPEVLELLGDPVENPARLRHLTTAAGVILDGDTTLADRSIPDGAVLRLVRADDPLPAPVVHEVPESVGDALDDQAGRWNPAAARWTATGAVTALCLAIGGLVWDGTGGGAGAAAVAAAAGLLLVVGTVVGATWREPLGTGLAIAGGALGGLALWSAVDLYGWPDWVRWGGLAVVAGLLVVALGLTSLGRGGLTGGGIALLLALVWSASAALGLAAAHIAAVMAVVCVVLLSLLLRTALTLSGLTVLDDRRSAGSEVGRADVMSALAGAHRSMVVATVAVAAAAAAAGLGLASDFNGWTAALSVLLAIVVASRSRMFPLVAQKTGLLAAAVVILVSFAFSWAGQAAWAVWAAAGVLLGSLVIPVVVLATEQPEYVRARLRRIASRIEAVAVVALVPVAIGVFGTFQRLLDTF</sequence>
<evidence type="ECO:0000256" key="3">
    <source>
        <dbReference type="ARBA" id="ARBA00022475"/>
    </source>
</evidence>
<evidence type="ECO:0000256" key="4">
    <source>
        <dbReference type="ARBA" id="ARBA00022692"/>
    </source>
</evidence>
<dbReference type="Pfam" id="PF08817">
    <property type="entry name" value="YukD"/>
    <property type="match status" value="1"/>
</dbReference>
<comment type="subcellular location">
    <subcellularLocation>
        <location evidence="1">Cell membrane</location>
        <topology evidence="1">Multi-pass membrane protein</topology>
    </subcellularLocation>
</comment>
<reference evidence="9 10" key="1">
    <citation type="submission" date="2019-03" db="EMBL/GenBank/DDBJ databases">
        <title>Genomic Encyclopedia of Type Strains, Phase IV (KMG-IV): sequencing the most valuable type-strain genomes for metagenomic binning, comparative biology and taxonomic classification.</title>
        <authorList>
            <person name="Goeker M."/>
        </authorList>
    </citation>
    <scope>NUCLEOTIDE SEQUENCE [LARGE SCALE GENOMIC DNA]</scope>
    <source>
        <strain evidence="9 10">DSM 46770</strain>
    </source>
</reference>
<evidence type="ECO:0000256" key="6">
    <source>
        <dbReference type="ARBA" id="ARBA00023136"/>
    </source>
</evidence>
<evidence type="ECO:0000256" key="7">
    <source>
        <dbReference type="SAM" id="Phobius"/>
    </source>
</evidence>
<feature type="transmembrane region" description="Helical" evidence="7">
    <location>
        <begin position="352"/>
        <end position="369"/>
    </location>
</feature>
<evidence type="ECO:0000256" key="2">
    <source>
        <dbReference type="ARBA" id="ARBA00006162"/>
    </source>
</evidence>
<dbReference type="GO" id="GO:0005886">
    <property type="term" value="C:plasma membrane"/>
    <property type="evidence" value="ECO:0007669"/>
    <property type="project" value="UniProtKB-SubCell"/>
</dbReference>
<gene>
    <name evidence="9" type="ORF">EV190_10795</name>
</gene>
<dbReference type="AlphaFoldDB" id="A0A4R6V7J1"/>
<dbReference type="Pfam" id="PF19053">
    <property type="entry name" value="EccD"/>
    <property type="match status" value="1"/>
</dbReference>
<dbReference type="InterPro" id="IPR006707">
    <property type="entry name" value="T7SS_EccD"/>
</dbReference>
<protein>
    <submittedName>
        <fullName evidence="9">Type VII secretion integral membrane protein EccD</fullName>
    </submittedName>
</protein>